<dbReference type="Gene3D" id="1.10.530.40">
    <property type="match status" value="1"/>
</dbReference>
<dbReference type="Gene3D" id="1.10.101.10">
    <property type="entry name" value="PGBD-like superfamily/PGBD"/>
    <property type="match status" value="1"/>
</dbReference>
<keyword evidence="3" id="KW-1035">Host cytoplasm</keyword>
<dbReference type="InterPro" id="IPR002477">
    <property type="entry name" value="Peptidoglycan-bd-like"/>
</dbReference>
<dbReference type="GO" id="GO:0031640">
    <property type="term" value="P:killing of cells of another organism"/>
    <property type="evidence" value="ECO:0007669"/>
    <property type="project" value="UniProtKB-KW"/>
</dbReference>
<dbReference type="GO" id="GO:0003796">
    <property type="term" value="F:lysozyme activity"/>
    <property type="evidence" value="ECO:0007669"/>
    <property type="project" value="UniProtKB-EC"/>
</dbReference>
<keyword evidence="1 4" id="KW-0929">Antimicrobial</keyword>
<sequence>MTLLRLGDRGDAVAVLQKMLGEKNYKVSIDKVFGKNTELAVKKFQTDNKLYADGIVGRKTWEALGKRVVAPVPPPPLKGVQGRQYVSGMKLSESGIQALFKLESLRGVSNHLHWPGGKSGVTLGAGYDMLERTQSEIKQKLISIGIDATSAAKAAEGATKSHKDASDFAVQNKNLIDLSRQQETDLLRLTVPHYETLIKNRITVPLTQYEFDALVSFAYNSGGVLNKVTNDINNGNVGDAMAMIKKIIYSGGKVFKGLVNRRNSEVKLYLEGIYDV</sequence>
<evidence type="ECO:0000259" key="5">
    <source>
        <dbReference type="Pfam" id="PF01471"/>
    </source>
</evidence>
<evidence type="ECO:0000256" key="4">
    <source>
        <dbReference type="RuleBase" id="RU003788"/>
    </source>
</evidence>
<dbReference type="GO" id="GO:0009253">
    <property type="term" value="P:peptidoglycan catabolic process"/>
    <property type="evidence" value="ECO:0007669"/>
    <property type="project" value="InterPro"/>
</dbReference>
<dbReference type="Pfam" id="PF00959">
    <property type="entry name" value="Phage_lysozyme"/>
    <property type="match status" value="1"/>
</dbReference>
<reference evidence="6" key="1">
    <citation type="journal article" date="2014" name="BMC Genomics">
        <title>Comparative genomics of type VI secretion systems in strains of Pantoea ananatis from different environments.</title>
        <authorList>
            <person name="Shyntum D.Y."/>
            <person name="Venter S.N."/>
            <person name="Moleleki L.N."/>
            <person name="Toth I."/>
            <person name="Coutinho T.A."/>
        </authorList>
    </citation>
    <scope>NUCLEOTIDE SEQUENCE</scope>
    <source>
        <strain evidence="6">BD442</strain>
    </source>
</reference>
<keyword evidence="4" id="KW-0378">Hydrolase</keyword>
<dbReference type="RefSeq" id="WP_014605522.1">
    <property type="nucleotide sequence ID" value="NZ_JABDYQ010000002.1"/>
</dbReference>
<dbReference type="InterPro" id="IPR051018">
    <property type="entry name" value="Bacteriophage_GH24"/>
</dbReference>
<dbReference type="Pfam" id="PF01471">
    <property type="entry name" value="PG_binding_1"/>
    <property type="match status" value="1"/>
</dbReference>
<evidence type="ECO:0000256" key="3">
    <source>
        <dbReference type="ARBA" id="ARBA00023200"/>
    </source>
</evidence>
<gene>
    <name evidence="6" type="primary">acxE</name>
    <name evidence="6" type="ORF">N453_00215</name>
</gene>
<dbReference type="InterPro" id="IPR033907">
    <property type="entry name" value="Endolysin_autolysin"/>
</dbReference>
<dbReference type="GO" id="GO:0042742">
    <property type="term" value="P:defense response to bacterium"/>
    <property type="evidence" value="ECO:0007669"/>
    <property type="project" value="UniProtKB-KW"/>
</dbReference>
<keyword evidence="4" id="KW-0326">Glycosidase</keyword>
<comment type="similarity">
    <text evidence="4">Belongs to the glycosyl hydrolase 24 family.</text>
</comment>
<dbReference type="InterPro" id="IPR023347">
    <property type="entry name" value="Lysozyme_dom_sf"/>
</dbReference>
<dbReference type="GO" id="GO:0016998">
    <property type="term" value="P:cell wall macromolecule catabolic process"/>
    <property type="evidence" value="ECO:0007669"/>
    <property type="project" value="InterPro"/>
</dbReference>
<accession>W8P1P6</accession>
<dbReference type="PANTHER" id="PTHR38107">
    <property type="match status" value="1"/>
</dbReference>
<protein>
    <recommendedName>
        <fullName evidence="4">Lysozyme</fullName>
        <ecNumber evidence="4">3.2.1.17</ecNumber>
    </recommendedName>
</protein>
<evidence type="ECO:0000256" key="1">
    <source>
        <dbReference type="ARBA" id="ARBA00022529"/>
    </source>
</evidence>
<proteinExistence type="inferred from homology"/>
<dbReference type="PANTHER" id="PTHR38107:SF3">
    <property type="entry name" value="LYSOZYME RRRD-RELATED"/>
    <property type="match status" value="1"/>
</dbReference>
<dbReference type="InterPro" id="IPR002196">
    <property type="entry name" value="Glyco_hydro_24"/>
</dbReference>
<dbReference type="InterPro" id="IPR036366">
    <property type="entry name" value="PGBDSf"/>
</dbReference>
<name>W8P1P6_PANAN</name>
<dbReference type="CDD" id="cd00737">
    <property type="entry name" value="lyz_endolysin_autolysin"/>
    <property type="match status" value="1"/>
</dbReference>
<evidence type="ECO:0000313" key="6">
    <source>
        <dbReference type="EMBL" id="AHL21224.1"/>
    </source>
</evidence>
<dbReference type="EMBL" id="KF552074">
    <property type="protein sequence ID" value="AHL21224.1"/>
    <property type="molecule type" value="Genomic_DNA"/>
</dbReference>
<organism evidence="6">
    <name type="scientific">Pantoea ananas</name>
    <name type="common">Erwinia uredovora</name>
    <dbReference type="NCBI Taxonomy" id="553"/>
    <lineage>
        <taxon>Bacteria</taxon>
        <taxon>Pseudomonadati</taxon>
        <taxon>Pseudomonadota</taxon>
        <taxon>Gammaproteobacteria</taxon>
        <taxon>Enterobacterales</taxon>
        <taxon>Erwiniaceae</taxon>
        <taxon>Pantoea</taxon>
    </lineage>
</organism>
<dbReference type="AlphaFoldDB" id="W8P1P6"/>
<dbReference type="GeneID" id="57267739"/>
<comment type="catalytic activity">
    <reaction evidence="4">
        <text>Hydrolysis of (1-&gt;4)-beta-linkages between N-acetylmuramic acid and N-acetyl-D-glucosamine residues in a peptidoglycan and between N-acetyl-D-glucosamine residues in chitodextrins.</text>
        <dbReference type="EC" id="3.2.1.17"/>
    </reaction>
</comment>
<evidence type="ECO:0000256" key="2">
    <source>
        <dbReference type="ARBA" id="ARBA00022638"/>
    </source>
</evidence>
<dbReference type="EC" id="3.2.1.17" evidence="4"/>
<dbReference type="SUPFAM" id="SSF47090">
    <property type="entry name" value="PGBD-like"/>
    <property type="match status" value="1"/>
</dbReference>
<dbReference type="InterPro" id="IPR023346">
    <property type="entry name" value="Lysozyme-like_dom_sf"/>
</dbReference>
<dbReference type="SUPFAM" id="SSF53955">
    <property type="entry name" value="Lysozyme-like"/>
    <property type="match status" value="1"/>
</dbReference>
<feature type="domain" description="Peptidoglycan binding-like" evidence="5">
    <location>
        <begin position="9"/>
        <end position="64"/>
    </location>
</feature>
<keyword evidence="2 4" id="KW-0081">Bacteriolytic enzyme</keyword>
<dbReference type="InterPro" id="IPR036365">
    <property type="entry name" value="PGBD-like_sf"/>
</dbReference>